<gene>
    <name evidence="1" type="ORF">JG688_00010524</name>
</gene>
<dbReference type="EMBL" id="JAENGY010000673">
    <property type="protein sequence ID" value="KAG6958401.1"/>
    <property type="molecule type" value="Genomic_DNA"/>
</dbReference>
<sequence length="131" mass="15144">MNHDVREEDSLAANYHEMRCIMTKFVSQCCAPSGDTCSCRYKILACEEVNFKFVFDQENHAITDDAPDSPVDPKVTGDMKIYILDRLEDSPSMVPQLLFAFLCREVQQYRICGPTPESKFCERMEMNKQAW</sequence>
<keyword evidence="2" id="KW-1185">Reference proteome</keyword>
<protein>
    <submittedName>
        <fullName evidence="1">Uncharacterized protein</fullName>
    </submittedName>
</protein>
<evidence type="ECO:0000313" key="2">
    <source>
        <dbReference type="Proteomes" id="UP000709295"/>
    </source>
</evidence>
<name>A0A8J5J4W2_9STRA</name>
<evidence type="ECO:0000313" key="1">
    <source>
        <dbReference type="EMBL" id="KAG6958401.1"/>
    </source>
</evidence>
<dbReference type="Proteomes" id="UP000709295">
    <property type="component" value="Unassembled WGS sequence"/>
</dbReference>
<dbReference type="AlphaFoldDB" id="A0A8J5J4W2"/>
<proteinExistence type="predicted"/>
<reference evidence="1" key="1">
    <citation type="submission" date="2021-01" db="EMBL/GenBank/DDBJ databases">
        <title>Phytophthora aleatoria, a newly-described species from Pinus radiata is distinct from Phytophthora cactorum isolates based on comparative genomics.</title>
        <authorList>
            <person name="Mcdougal R."/>
            <person name="Panda P."/>
            <person name="Williams N."/>
            <person name="Studholme D.J."/>
        </authorList>
    </citation>
    <scope>NUCLEOTIDE SEQUENCE</scope>
    <source>
        <strain evidence="1">NZFS 4037</strain>
    </source>
</reference>
<accession>A0A8J5J4W2</accession>
<organism evidence="1 2">
    <name type="scientific">Phytophthora aleatoria</name>
    <dbReference type="NCBI Taxonomy" id="2496075"/>
    <lineage>
        <taxon>Eukaryota</taxon>
        <taxon>Sar</taxon>
        <taxon>Stramenopiles</taxon>
        <taxon>Oomycota</taxon>
        <taxon>Peronosporomycetes</taxon>
        <taxon>Peronosporales</taxon>
        <taxon>Peronosporaceae</taxon>
        <taxon>Phytophthora</taxon>
    </lineage>
</organism>
<comment type="caution">
    <text evidence="1">The sequence shown here is derived from an EMBL/GenBank/DDBJ whole genome shotgun (WGS) entry which is preliminary data.</text>
</comment>